<gene>
    <name evidence="1" type="ORF">B0H17DRAFT_882435</name>
</gene>
<proteinExistence type="predicted"/>
<name>A0AAD7GDQ4_MYCRO</name>
<accession>A0AAD7GDQ4</accession>
<dbReference type="EMBL" id="JARKIE010000069">
    <property type="protein sequence ID" value="KAJ7689836.1"/>
    <property type="molecule type" value="Genomic_DNA"/>
</dbReference>
<feature type="non-terminal residue" evidence="1">
    <location>
        <position position="57"/>
    </location>
</feature>
<feature type="non-terminal residue" evidence="1">
    <location>
        <position position="1"/>
    </location>
</feature>
<dbReference type="Proteomes" id="UP001221757">
    <property type="component" value="Unassembled WGS sequence"/>
</dbReference>
<reference evidence="1" key="1">
    <citation type="submission" date="2023-03" db="EMBL/GenBank/DDBJ databases">
        <title>Massive genome expansion in bonnet fungi (Mycena s.s.) driven by repeated elements and novel gene families across ecological guilds.</title>
        <authorList>
            <consortium name="Lawrence Berkeley National Laboratory"/>
            <person name="Harder C.B."/>
            <person name="Miyauchi S."/>
            <person name="Viragh M."/>
            <person name="Kuo A."/>
            <person name="Thoen E."/>
            <person name="Andreopoulos B."/>
            <person name="Lu D."/>
            <person name="Skrede I."/>
            <person name="Drula E."/>
            <person name="Henrissat B."/>
            <person name="Morin E."/>
            <person name="Kohler A."/>
            <person name="Barry K."/>
            <person name="LaButti K."/>
            <person name="Morin E."/>
            <person name="Salamov A."/>
            <person name="Lipzen A."/>
            <person name="Mereny Z."/>
            <person name="Hegedus B."/>
            <person name="Baldrian P."/>
            <person name="Stursova M."/>
            <person name="Weitz H."/>
            <person name="Taylor A."/>
            <person name="Grigoriev I.V."/>
            <person name="Nagy L.G."/>
            <person name="Martin F."/>
            <person name="Kauserud H."/>
        </authorList>
    </citation>
    <scope>NUCLEOTIDE SEQUENCE</scope>
    <source>
        <strain evidence="1">CBHHK067</strain>
    </source>
</reference>
<sequence>VPQEWRKDTFLISTLHTLLQPDVINNMFTSDYMYWTCHLSPTTLQKMLESSLCFSVY</sequence>
<comment type="caution">
    <text evidence="1">The sequence shown here is derived from an EMBL/GenBank/DDBJ whole genome shotgun (WGS) entry which is preliminary data.</text>
</comment>
<dbReference type="Gene3D" id="3.40.630.30">
    <property type="match status" value="1"/>
</dbReference>
<organism evidence="1 2">
    <name type="scientific">Mycena rosella</name>
    <name type="common">Pink bonnet</name>
    <name type="synonym">Agaricus rosellus</name>
    <dbReference type="NCBI Taxonomy" id="1033263"/>
    <lineage>
        <taxon>Eukaryota</taxon>
        <taxon>Fungi</taxon>
        <taxon>Dikarya</taxon>
        <taxon>Basidiomycota</taxon>
        <taxon>Agaricomycotina</taxon>
        <taxon>Agaricomycetes</taxon>
        <taxon>Agaricomycetidae</taxon>
        <taxon>Agaricales</taxon>
        <taxon>Marasmiineae</taxon>
        <taxon>Mycenaceae</taxon>
        <taxon>Mycena</taxon>
    </lineage>
</organism>
<dbReference type="AlphaFoldDB" id="A0AAD7GDQ4"/>
<evidence type="ECO:0000313" key="1">
    <source>
        <dbReference type="EMBL" id="KAJ7689836.1"/>
    </source>
</evidence>
<evidence type="ECO:0000313" key="2">
    <source>
        <dbReference type="Proteomes" id="UP001221757"/>
    </source>
</evidence>
<protein>
    <submittedName>
        <fullName evidence="1">Uncharacterized protein</fullName>
    </submittedName>
</protein>
<keyword evidence="2" id="KW-1185">Reference proteome</keyword>